<proteinExistence type="predicted"/>
<dbReference type="Pfam" id="PF12728">
    <property type="entry name" value="HTH_17"/>
    <property type="match status" value="1"/>
</dbReference>
<gene>
    <name evidence="2" type="ORF">EZH22_05935</name>
</gene>
<evidence type="ECO:0000313" key="3">
    <source>
        <dbReference type="Proteomes" id="UP000596427"/>
    </source>
</evidence>
<dbReference type="InterPro" id="IPR041657">
    <property type="entry name" value="HTH_17"/>
</dbReference>
<organism evidence="2 3">
    <name type="scientific">Xanthobacter dioxanivorans</name>
    <dbReference type="NCBI Taxonomy" id="2528964"/>
    <lineage>
        <taxon>Bacteria</taxon>
        <taxon>Pseudomonadati</taxon>
        <taxon>Pseudomonadota</taxon>
        <taxon>Alphaproteobacteria</taxon>
        <taxon>Hyphomicrobiales</taxon>
        <taxon>Xanthobacteraceae</taxon>
        <taxon>Xanthobacter</taxon>
    </lineage>
</organism>
<dbReference type="AlphaFoldDB" id="A0A974PQY7"/>
<dbReference type="NCBIfam" id="TIGR01764">
    <property type="entry name" value="excise"/>
    <property type="match status" value="1"/>
</dbReference>
<keyword evidence="3" id="KW-1185">Reference proteome</keyword>
<feature type="domain" description="Helix-turn-helix" evidence="1">
    <location>
        <begin position="31"/>
        <end position="73"/>
    </location>
</feature>
<evidence type="ECO:0000259" key="1">
    <source>
        <dbReference type="Pfam" id="PF12728"/>
    </source>
</evidence>
<dbReference type="RefSeq" id="WP_203194819.1">
    <property type="nucleotide sequence ID" value="NZ_CP063362.1"/>
</dbReference>
<dbReference type="KEGG" id="xdi:EZH22_05935"/>
<accession>A0A974PQY7</accession>
<dbReference type="InterPro" id="IPR010093">
    <property type="entry name" value="SinI_DNA-bd"/>
</dbReference>
<name>A0A974PQY7_9HYPH</name>
<dbReference type="Proteomes" id="UP000596427">
    <property type="component" value="Chromosome"/>
</dbReference>
<dbReference type="Gene3D" id="1.10.238.160">
    <property type="match status" value="1"/>
</dbReference>
<dbReference type="EMBL" id="CP063362">
    <property type="protein sequence ID" value="QRG07906.1"/>
    <property type="molecule type" value="Genomic_DNA"/>
</dbReference>
<protein>
    <submittedName>
        <fullName evidence="2">Helix-turn-helix domain-containing protein</fullName>
    </submittedName>
</protein>
<sequence length="81" mass="8814">MAHAATVAPTPDFSVTRAVRDPEPAAFDTLQAARYIGIGKTMLFDEIKAGRIPTRKIGRRTLILRSDLDAWLAAIPPRNAA</sequence>
<dbReference type="GO" id="GO:0003677">
    <property type="term" value="F:DNA binding"/>
    <property type="evidence" value="ECO:0007669"/>
    <property type="project" value="InterPro"/>
</dbReference>
<reference evidence="2 3" key="1">
    <citation type="submission" date="2020-10" db="EMBL/GenBank/DDBJ databases">
        <title>Degradation of 1,4-Dioxane by Xanthobacter sp. YN2, via a Novel Group-2 Soluble Di-Iron Monooxygenase.</title>
        <authorList>
            <person name="Ma F."/>
            <person name="Wang Y."/>
            <person name="Yang J."/>
            <person name="Guo H."/>
            <person name="Su D."/>
            <person name="Yu L."/>
        </authorList>
    </citation>
    <scope>NUCLEOTIDE SEQUENCE [LARGE SCALE GENOMIC DNA]</scope>
    <source>
        <strain evidence="2 3">YN2</strain>
    </source>
</reference>
<evidence type="ECO:0000313" key="2">
    <source>
        <dbReference type="EMBL" id="QRG07906.1"/>
    </source>
</evidence>